<sequence length="117" mass="13511">MPTMQSEAKQTTQNPKTRREQRKLQKEEKKLEKQNNGDNHDKKSQKKKQREEKRKNKPKIRRVFPIWLRIVVVIVLSFAALLAGLMVGYGILGGGNPTDALNFDTWEKIIKLVNGDV</sequence>
<feature type="region of interest" description="Disordered" evidence="1">
    <location>
        <begin position="1"/>
        <end position="57"/>
    </location>
</feature>
<dbReference type="Pfam" id="PF11772">
    <property type="entry name" value="EpuA"/>
    <property type="match status" value="1"/>
</dbReference>
<accession>A0ABT7KZH9</accession>
<name>A0ABT7KZH9_9BACI</name>
<gene>
    <name evidence="3" type="ORF">QQS35_00105</name>
</gene>
<organism evidence="3 4">
    <name type="scientific">Aquibacillus rhizosphaerae</name>
    <dbReference type="NCBI Taxonomy" id="3051431"/>
    <lineage>
        <taxon>Bacteria</taxon>
        <taxon>Bacillati</taxon>
        <taxon>Bacillota</taxon>
        <taxon>Bacilli</taxon>
        <taxon>Bacillales</taxon>
        <taxon>Bacillaceae</taxon>
        <taxon>Aquibacillus</taxon>
    </lineage>
</organism>
<dbReference type="GO" id="GO:0000428">
    <property type="term" value="C:DNA-directed RNA polymerase complex"/>
    <property type="evidence" value="ECO:0007669"/>
    <property type="project" value="UniProtKB-KW"/>
</dbReference>
<feature type="compositionally biased region" description="Basic and acidic residues" evidence="1">
    <location>
        <begin position="22"/>
        <end position="42"/>
    </location>
</feature>
<feature type="compositionally biased region" description="Polar residues" evidence="1">
    <location>
        <begin position="1"/>
        <end position="15"/>
    </location>
</feature>
<feature type="transmembrane region" description="Helical" evidence="2">
    <location>
        <begin position="66"/>
        <end position="92"/>
    </location>
</feature>
<keyword evidence="2" id="KW-0812">Transmembrane</keyword>
<dbReference type="InterPro" id="IPR024596">
    <property type="entry name" value="RNApol_su_b/EpuA"/>
</dbReference>
<evidence type="ECO:0000313" key="3">
    <source>
        <dbReference type="EMBL" id="MDL4838875.1"/>
    </source>
</evidence>
<comment type="caution">
    <text evidence="3">The sequence shown here is derived from an EMBL/GenBank/DDBJ whole genome shotgun (WGS) entry which is preliminary data.</text>
</comment>
<keyword evidence="2" id="KW-1133">Transmembrane helix</keyword>
<dbReference type="RefSeq" id="WP_285929635.1">
    <property type="nucleotide sequence ID" value="NZ_JASTZU010000001.1"/>
</dbReference>
<evidence type="ECO:0000256" key="1">
    <source>
        <dbReference type="SAM" id="MobiDB-lite"/>
    </source>
</evidence>
<keyword evidence="4" id="KW-1185">Reference proteome</keyword>
<protein>
    <submittedName>
        <fullName evidence="3">DNA-directed RNA polymerase subunit beta</fullName>
    </submittedName>
</protein>
<keyword evidence="3" id="KW-0240">DNA-directed RNA polymerase</keyword>
<dbReference type="Proteomes" id="UP001235343">
    <property type="component" value="Unassembled WGS sequence"/>
</dbReference>
<keyword evidence="2" id="KW-0472">Membrane</keyword>
<dbReference type="EMBL" id="JASTZU010000001">
    <property type="protein sequence ID" value="MDL4838875.1"/>
    <property type="molecule type" value="Genomic_DNA"/>
</dbReference>
<proteinExistence type="predicted"/>
<evidence type="ECO:0000313" key="4">
    <source>
        <dbReference type="Proteomes" id="UP001235343"/>
    </source>
</evidence>
<keyword evidence="3" id="KW-0804">Transcription</keyword>
<reference evidence="3 4" key="1">
    <citation type="submission" date="2023-06" db="EMBL/GenBank/DDBJ databases">
        <title>Aquibacillus rhizosphaerae LR5S19.</title>
        <authorList>
            <person name="Sun J.-Q."/>
        </authorList>
    </citation>
    <scope>NUCLEOTIDE SEQUENCE [LARGE SCALE GENOMIC DNA]</scope>
    <source>
        <strain evidence="3 4">LR5S19</strain>
    </source>
</reference>
<evidence type="ECO:0000256" key="2">
    <source>
        <dbReference type="SAM" id="Phobius"/>
    </source>
</evidence>